<gene>
    <name evidence="2" type="ORF">OO17_07585</name>
</gene>
<protein>
    <recommendedName>
        <fullName evidence="4">Twin-arginine translocation pathway signal</fullName>
    </recommendedName>
</protein>
<proteinExistence type="predicted"/>
<organism evidence="2 3">
    <name type="scientific">Rhodopseudomonas palustris</name>
    <dbReference type="NCBI Taxonomy" id="1076"/>
    <lineage>
        <taxon>Bacteria</taxon>
        <taxon>Pseudomonadati</taxon>
        <taxon>Pseudomonadota</taxon>
        <taxon>Alphaproteobacteria</taxon>
        <taxon>Hyphomicrobiales</taxon>
        <taxon>Nitrobacteraceae</taxon>
        <taxon>Rhodopseudomonas</taxon>
    </lineage>
</organism>
<comment type="caution">
    <text evidence="2">The sequence shown here is derived from an EMBL/GenBank/DDBJ whole genome shotgun (WGS) entry which is preliminary data.</text>
</comment>
<feature type="region of interest" description="Disordered" evidence="1">
    <location>
        <begin position="128"/>
        <end position="158"/>
    </location>
</feature>
<sequence>MDSLRHCSFAPRRLATAVLLASVLGVALGLGGCAAIGDSAASAAFVDPAQFNLYDCKRLAATRKVLDQRTADLKGLIDKAKTGTGGTVVAEVAYGNDYINVRAQARLAEQAWRDNKCTDADQAASDAAAAAASAAKPGGPKLGQPGPASPATARRSGR</sequence>
<reference evidence="2 3" key="1">
    <citation type="submission" date="2014-11" db="EMBL/GenBank/DDBJ databases">
        <title>Genomics and ecophysiology of heterotrophic nitrogen fixing bacteria isolated from estuarine surface water.</title>
        <authorList>
            <person name="Bentzon-Tilia M."/>
            <person name="Severin I."/>
            <person name="Hansen L.H."/>
            <person name="Riemann L."/>
        </authorList>
    </citation>
    <scope>NUCLEOTIDE SEQUENCE [LARGE SCALE GENOMIC DNA]</scope>
    <source>
        <strain evidence="2 3">BAL398</strain>
    </source>
</reference>
<dbReference type="AlphaFoldDB" id="A0A0D7EYG5"/>
<dbReference type="PATRIC" id="fig|1076.23.peg.737"/>
<dbReference type="EMBL" id="JXXE01000147">
    <property type="protein sequence ID" value="KIZ45666.1"/>
    <property type="molecule type" value="Genomic_DNA"/>
</dbReference>
<evidence type="ECO:0000313" key="2">
    <source>
        <dbReference type="EMBL" id="KIZ45666.1"/>
    </source>
</evidence>
<dbReference type="Proteomes" id="UP000032515">
    <property type="component" value="Unassembled WGS sequence"/>
</dbReference>
<evidence type="ECO:0000313" key="3">
    <source>
        <dbReference type="Proteomes" id="UP000032515"/>
    </source>
</evidence>
<name>A0A0D7EYG5_RHOPL</name>
<accession>A0A0D7EYG5</accession>
<evidence type="ECO:0000256" key="1">
    <source>
        <dbReference type="SAM" id="MobiDB-lite"/>
    </source>
</evidence>
<dbReference type="PROSITE" id="PS51257">
    <property type="entry name" value="PROKAR_LIPOPROTEIN"/>
    <property type="match status" value="1"/>
</dbReference>
<feature type="compositionally biased region" description="Low complexity" evidence="1">
    <location>
        <begin position="128"/>
        <end position="146"/>
    </location>
</feature>
<evidence type="ECO:0008006" key="4">
    <source>
        <dbReference type="Google" id="ProtNLM"/>
    </source>
</evidence>